<protein>
    <submittedName>
        <fullName evidence="1">GYD domain-containing protein</fullName>
    </submittedName>
</protein>
<dbReference type="AlphaFoldDB" id="A0A9X9XA09"/>
<organism evidence="1 2">
    <name type="scientific">Neoroseomonas eburnea</name>
    <dbReference type="NCBI Taxonomy" id="1346889"/>
    <lineage>
        <taxon>Bacteria</taxon>
        <taxon>Pseudomonadati</taxon>
        <taxon>Pseudomonadota</taxon>
        <taxon>Alphaproteobacteria</taxon>
        <taxon>Acetobacterales</taxon>
        <taxon>Acetobacteraceae</taxon>
        <taxon>Neoroseomonas</taxon>
    </lineage>
</organism>
<evidence type="ECO:0000313" key="2">
    <source>
        <dbReference type="Proteomes" id="UP001138709"/>
    </source>
</evidence>
<dbReference type="RefSeq" id="WP_211846065.1">
    <property type="nucleotide sequence ID" value="NZ_JAAEDL010000006.1"/>
</dbReference>
<dbReference type="EMBL" id="JAAEDL010000006">
    <property type="protein sequence ID" value="MBR0680545.1"/>
    <property type="molecule type" value="Genomic_DNA"/>
</dbReference>
<evidence type="ECO:0000313" key="1">
    <source>
        <dbReference type="EMBL" id="MBR0680545.1"/>
    </source>
</evidence>
<reference evidence="1" key="1">
    <citation type="submission" date="2020-01" db="EMBL/GenBank/DDBJ databases">
        <authorList>
            <person name="Rat A."/>
        </authorList>
    </citation>
    <scope>NUCLEOTIDE SEQUENCE</scope>
    <source>
        <strain evidence="1">LMG 31228</strain>
    </source>
</reference>
<sequence>MPHYMLQWSFTPAQAKAMTENPQDREGPARQVIEGFGGRLVCYFFMLGERDGVAIVEFPDNESAVACSMRVGSSGAFAAFETHALLTSAEAQRAMQKVKSAGVAYRPPSG</sequence>
<dbReference type="InterPro" id="IPR014845">
    <property type="entry name" value="GYD/TTHA1554"/>
</dbReference>
<gene>
    <name evidence="1" type="ORF">GXW74_08605</name>
</gene>
<proteinExistence type="predicted"/>
<comment type="caution">
    <text evidence="1">The sequence shown here is derived from an EMBL/GenBank/DDBJ whole genome shotgun (WGS) entry which is preliminary data.</text>
</comment>
<name>A0A9X9XA09_9PROT</name>
<dbReference type="Pfam" id="PF08734">
    <property type="entry name" value="GYD"/>
    <property type="match status" value="1"/>
</dbReference>
<reference evidence="1" key="2">
    <citation type="journal article" date="2021" name="Syst. Appl. Microbiol.">
        <title>Roseomonas hellenica sp. nov., isolated from roots of wild-growing Alkanna tinctoria.</title>
        <authorList>
            <person name="Rat A."/>
            <person name="Naranjo H.D."/>
            <person name="Lebbe L."/>
            <person name="Cnockaert M."/>
            <person name="Krigas N."/>
            <person name="Grigoriadou K."/>
            <person name="Maloupa E."/>
            <person name="Willems A."/>
        </authorList>
    </citation>
    <scope>NUCLEOTIDE SEQUENCE</scope>
    <source>
        <strain evidence="1">LMG 31228</strain>
    </source>
</reference>
<dbReference type="Proteomes" id="UP001138709">
    <property type="component" value="Unassembled WGS sequence"/>
</dbReference>
<keyword evidence="2" id="KW-1185">Reference proteome</keyword>
<accession>A0A9X9XA09</accession>